<reference evidence="2" key="1">
    <citation type="journal article" date="2020" name="Stud. Mycol.">
        <title>101 Dothideomycetes genomes: a test case for predicting lifestyles and emergence of pathogens.</title>
        <authorList>
            <person name="Haridas S."/>
            <person name="Albert R."/>
            <person name="Binder M."/>
            <person name="Bloem J."/>
            <person name="Labutti K."/>
            <person name="Salamov A."/>
            <person name="Andreopoulos B."/>
            <person name="Baker S."/>
            <person name="Barry K."/>
            <person name="Bills G."/>
            <person name="Bluhm B."/>
            <person name="Cannon C."/>
            <person name="Castanera R."/>
            <person name="Culley D."/>
            <person name="Daum C."/>
            <person name="Ezra D."/>
            <person name="Gonzalez J."/>
            <person name="Henrissat B."/>
            <person name="Kuo A."/>
            <person name="Liang C."/>
            <person name="Lipzen A."/>
            <person name="Lutzoni F."/>
            <person name="Magnuson J."/>
            <person name="Mondo S."/>
            <person name="Nolan M."/>
            <person name="Ohm R."/>
            <person name="Pangilinan J."/>
            <person name="Park H.-J."/>
            <person name="Ramirez L."/>
            <person name="Alfaro M."/>
            <person name="Sun H."/>
            <person name="Tritt A."/>
            <person name="Yoshinaga Y."/>
            <person name="Zwiers L.-H."/>
            <person name="Turgeon B."/>
            <person name="Goodwin S."/>
            <person name="Spatafora J."/>
            <person name="Crous P."/>
            <person name="Grigoriev I."/>
        </authorList>
    </citation>
    <scope>NUCLEOTIDE SEQUENCE</scope>
    <source>
        <strain evidence="2">CBS 262.69</strain>
    </source>
</reference>
<dbReference type="EMBL" id="ML996726">
    <property type="protein sequence ID" value="KAF2395478.1"/>
    <property type="molecule type" value="Genomic_DNA"/>
</dbReference>
<feature type="compositionally biased region" description="Basic and acidic residues" evidence="1">
    <location>
        <begin position="133"/>
        <end position="150"/>
    </location>
</feature>
<name>A0A6G1HHD9_9PEZI</name>
<feature type="compositionally biased region" description="Basic and acidic residues" evidence="1">
    <location>
        <begin position="255"/>
        <end position="274"/>
    </location>
</feature>
<dbReference type="OrthoDB" id="3799035at2759"/>
<evidence type="ECO:0000256" key="1">
    <source>
        <dbReference type="SAM" id="MobiDB-lite"/>
    </source>
</evidence>
<evidence type="ECO:0000313" key="2">
    <source>
        <dbReference type="EMBL" id="KAF2395478.1"/>
    </source>
</evidence>
<proteinExistence type="predicted"/>
<feature type="region of interest" description="Disordered" evidence="1">
    <location>
        <begin position="75"/>
        <end position="231"/>
    </location>
</feature>
<dbReference type="Proteomes" id="UP000799640">
    <property type="component" value="Unassembled WGS sequence"/>
</dbReference>
<accession>A0A6G1HHD9</accession>
<feature type="region of interest" description="Disordered" evidence="1">
    <location>
        <begin position="253"/>
        <end position="274"/>
    </location>
</feature>
<gene>
    <name evidence="2" type="ORF">EJ06DRAFT_326183</name>
</gene>
<keyword evidence="3" id="KW-1185">Reference proteome</keyword>
<feature type="compositionally biased region" description="Polar residues" evidence="1">
    <location>
        <begin position="175"/>
        <end position="207"/>
    </location>
</feature>
<feature type="compositionally biased region" description="Basic and acidic residues" evidence="1">
    <location>
        <begin position="214"/>
        <end position="229"/>
    </location>
</feature>
<organism evidence="2 3">
    <name type="scientific">Trichodelitschia bisporula</name>
    <dbReference type="NCBI Taxonomy" id="703511"/>
    <lineage>
        <taxon>Eukaryota</taxon>
        <taxon>Fungi</taxon>
        <taxon>Dikarya</taxon>
        <taxon>Ascomycota</taxon>
        <taxon>Pezizomycotina</taxon>
        <taxon>Dothideomycetes</taxon>
        <taxon>Dothideomycetes incertae sedis</taxon>
        <taxon>Phaeotrichales</taxon>
        <taxon>Phaeotrichaceae</taxon>
        <taxon>Trichodelitschia</taxon>
    </lineage>
</organism>
<evidence type="ECO:0000313" key="3">
    <source>
        <dbReference type="Proteomes" id="UP000799640"/>
    </source>
</evidence>
<feature type="compositionally biased region" description="Basic and acidic residues" evidence="1">
    <location>
        <begin position="75"/>
        <end position="91"/>
    </location>
</feature>
<feature type="compositionally biased region" description="Basic and acidic residues" evidence="1">
    <location>
        <begin position="108"/>
        <end position="117"/>
    </location>
</feature>
<dbReference type="AlphaFoldDB" id="A0A6G1HHD9"/>
<sequence length="274" mass="30311">MPYEAWFGEKPNIGWIRTLGCDCYVAKTQRHKQKIGSDMTEWCKLVGFDGSKNYRLLNANGNLIRSADAVFRESRPHIPEPPRSQELRESASPHAGTELPPPAGAKRSAPEPRAERPKRLRVSDAAQPASAGGEDHPLRADLHWRPEQRPKHCTPVQVDAPRSGSDADTPGDASTDLSEQIDSQSDGHQSEAGSSSTLSNINLQSTDLADEETAEPRTEPRLPVRENRGRQRGAGYLRKYAFLVALIGAASHSSEPFEPRDFQQAKANEVHWPR</sequence>
<protein>
    <submittedName>
        <fullName evidence="2">Uncharacterized protein</fullName>
    </submittedName>
</protein>